<keyword evidence="3" id="KW-1003">Cell membrane</keyword>
<dbReference type="InterPro" id="IPR002528">
    <property type="entry name" value="MATE_fam"/>
</dbReference>
<feature type="transmembrane region" description="Helical" evidence="7">
    <location>
        <begin position="139"/>
        <end position="160"/>
    </location>
</feature>
<dbReference type="InterPro" id="IPR052031">
    <property type="entry name" value="Membrane_Transporter-Flippase"/>
</dbReference>
<dbReference type="GO" id="GO:0042910">
    <property type="term" value="F:xenobiotic transmembrane transporter activity"/>
    <property type="evidence" value="ECO:0007669"/>
    <property type="project" value="InterPro"/>
</dbReference>
<evidence type="ECO:0000256" key="5">
    <source>
        <dbReference type="ARBA" id="ARBA00022989"/>
    </source>
</evidence>
<dbReference type="EMBL" id="FOHN01000007">
    <property type="protein sequence ID" value="SET05460.1"/>
    <property type="molecule type" value="Genomic_DNA"/>
</dbReference>
<dbReference type="NCBIfam" id="TIGR00797">
    <property type="entry name" value="matE"/>
    <property type="match status" value="1"/>
</dbReference>
<feature type="transmembrane region" description="Helical" evidence="7">
    <location>
        <begin position="242"/>
        <end position="267"/>
    </location>
</feature>
<dbReference type="PANTHER" id="PTHR43549">
    <property type="entry name" value="MULTIDRUG RESISTANCE PROTEIN YPNP-RELATED"/>
    <property type="match status" value="1"/>
</dbReference>
<organism evidence="8 9">
    <name type="scientific">[Clostridium] polysaccharolyticum</name>
    <dbReference type="NCBI Taxonomy" id="29364"/>
    <lineage>
        <taxon>Bacteria</taxon>
        <taxon>Bacillati</taxon>
        <taxon>Bacillota</taxon>
        <taxon>Clostridia</taxon>
        <taxon>Lachnospirales</taxon>
        <taxon>Lachnospiraceae</taxon>
    </lineage>
</organism>
<feature type="transmembrane region" description="Helical" evidence="7">
    <location>
        <begin position="390"/>
        <end position="411"/>
    </location>
</feature>
<keyword evidence="5 7" id="KW-1133">Transmembrane helix</keyword>
<proteinExistence type="predicted"/>
<evidence type="ECO:0000256" key="3">
    <source>
        <dbReference type="ARBA" id="ARBA00022475"/>
    </source>
</evidence>
<keyword evidence="6 7" id="KW-0472">Membrane</keyword>
<gene>
    <name evidence="8" type="ORF">SAMN04487772_107105</name>
</gene>
<name>A0A1I0BEV3_9FIRM</name>
<evidence type="ECO:0000313" key="8">
    <source>
        <dbReference type="EMBL" id="SET05460.1"/>
    </source>
</evidence>
<feature type="transmembrane region" description="Helical" evidence="7">
    <location>
        <begin position="52"/>
        <end position="76"/>
    </location>
</feature>
<dbReference type="CDD" id="cd13138">
    <property type="entry name" value="MATE_yoeA_like"/>
    <property type="match status" value="1"/>
</dbReference>
<keyword evidence="2" id="KW-0813">Transport</keyword>
<comment type="subcellular location">
    <subcellularLocation>
        <location evidence="1">Cell membrane</location>
        <topology evidence="1">Multi-pass membrane protein</topology>
    </subcellularLocation>
</comment>
<dbReference type="GO" id="GO:0005886">
    <property type="term" value="C:plasma membrane"/>
    <property type="evidence" value="ECO:0007669"/>
    <property type="project" value="UniProtKB-SubCell"/>
</dbReference>
<feature type="transmembrane region" description="Helical" evidence="7">
    <location>
        <begin position="318"/>
        <end position="341"/>
    </location>
</feature>
<evidence type="ECO:0000313" key="9">
    <source>
        <dbReference type="Proteomes" id="UP000199800"/>
    </source>
</evidence>
<feature type="transmembrane region" description="Helical" evidence="7">
    <location>
        <begin position="361"/>
        <end position="383"/>
    </location>
</feature>
<dbReference type="GO" id="GO:0015297">
    <property type="term" value="F:antiporter activity"/>
    <property type="evidence" value="ECO:0007669"/>
    <property type="project" value="InterPro"/>
</dbReference>
<evidence type="ECO:0000256" key="6">
    <source>
        <dbReference type="ARBA" id="ARBA00023136"/>
    </source>
</evidence>
<evidence type="ECO:0000256" key="7">
    <source>
        <dbReference type="SAM" id="Phobius"/>
    </source>
</evidence>
<accession>A0A1I0BEV3</accession>
<reference evidence="8 9" key="1">
    <citation type="submission" date="2016-10" db="EMBL/GenBank/DDBJ databases">
        <authorList>
            <person name="de Groot N.N."/>
        </authorList>
    </citation>
    <scope>NUCLEOTIDE SEQUENCE [LARGE SCALE GENOMIC DNA]</scope>
    <source>
        <strain evidence="8 9">DSM 1801</strain>
    </source>
</reference>
<dbReference type="InterPro" id="IPR048279">
    <property type="entry name" value="MdtK-like"/>
</dbReference>
<sequence>MNTQEMEENTLINCSIAKALLFFVRPYLLSCLMQALYGLVDLYVVGLFYPSAITTAVSIGSQVTHMLTVIIVGIAMGTTVKIGNEAGRKDKESIGKTIGATITLFSIIAVCLTLILMLFTKQITFLMLTPEEAAVHTNGYIRICFAGIPFIVAYNVISSIFRGLGDTKHPMYFVGIACFTNICLDFVFAGAFGLGAEGAAIATVCGQAVSVAVSLLMIKKMKMGYFISKENLKPDRECVRKILNIGVPIAMQDGFIQISFLVITAIANDRGNTFAAGVGIVEKIICFLFLVPSSFLSAISTITAQNIGAGKPERAVKALRYGLCITVGWGILCACYCQLVPGTLIGLFSKDAEVIFAGCDYLRAYAIDCIFAAIHFCFSGYFCGCEKSTLSFIHNMISIVLIRIPGAYFASLCFPKSLFPMGLAAPAGSLVSTLICAGFYYWSGQQKRKKLSF</sequence>
<dbReference type="Pfam" id="PF01554">
    <property type="entry name" value="MatE"/>
    <property type="match status" value="2"/>
</dbReference>
<feature type="transmembrane region" description="Helical" evidence="7">
    <location>
        <begin position="172"/>
        <end position="192"/>
    </location>
</feature>
<evidence type="ECO:0000256" key="4">
    <source>
        <dbReference type="ARBA" id="ARBA00022692"/>
    </source>
</evidence>
<feature type="transmembrane region" description="Helical" evidence="7">
    <location>
        <begin position="198"/>
        <end position="218"/>
    </location>
</feature>
<keyword evidence="9" id="KW-1185">Reference proteome</keyword>
<evidence type="ECO:0000256" key="2">
    <source>
        <dbReference type="ARBA" id="ARBA00022448"/>
    </source>
</evidence>
<keyword evidence="4 7" id="KW-0812">Transmembrane</keyword>
<feature type="transmembrane region" description="Helical" evidence="7">
    <location>
        <begin position="97"/>
        <end position="119"/>
    </location>
</feature>
<protein>
    <submittedName>
        <fullName evidence="8">Putative efflux protein, MATE family</fullName>
    </submittedName>
</protein>
<dbReference type="RefSeq" id="WP_242939684.1">
    <property type="nucleotide sequence ID" value="NZ_FOHN01000007.1"/>
</dbReference>
<dbReference type="PANTHER" id="PTHR43549:SF3">
    <property type="entry name" value="MULTIDRUG RESISTANCE PROTEIN YPNP-RELATED"/>
    <property type="match status" value="1"/>
</dbReference>
<feature type="transmembrane region" description="Helical" evidence="7">
    <location>
        <begin position="423"/>
        <end position="442"/>
    </location>
</feature>
<dbReference type="STRING" id="29364.SAMN04487772_107105"/>
<feature type="transmembrane region" description="Helical" evidence="7">
    <location>
        <begin position="20"/>
        <end position="40"/>
    </location>
</feature>
<evidence type="ECO:0000256" key="1">
    <source>
        <dbReference type="ARBA" id="ARBA00004651"/>
    </source>
</evidence>
<dbReference type="PIRSF" id="PIRSF006603">
    <property type="entry name" value="DinF"/>
    <property type="match status" value="1"/>
</dbReference>
<dbReference type="AlphaFoldDB" id="A0A1I0BEV3"/>
<feature type="transmembrane region" description="Helical" evidence="7">
    <location>
        <begin position="273"/>
        <end position="297"/>
    </location>
</feature>
<dbReference type="Proteomes" id="UP000199800">
    <property type="component" value="Unassembled WGS sequence"/>
</dbReference>